<dbReference type="InterPro" id="IPR052043">
    <property type="entry name" value="PolySaccharide_Degr_Enz"/>
</dbReference>
<dbReference type="Proteomes" id="UP000502756">
    <property type="component" value="Chromosome"/>
</dbReference>
<evidence type="ECO:0000313" key="5">
    <source>
        <dbReference type="Proteomes" id="UP000502756"/>
    </source>
</evidence>
<dbReference type="InterPro" id="IPR012341">
    <property type="entry name" value="6hp_glycosidase-like_sf"/>
</dbReference>
<evidence type="ECO:0000259" key="3">
    <source>
        <dbReference type="Pfam" id="PF14258"/>
    </source>
</evidence>
<feature type="signal peptide" evidence="2">
    <location>
        <begin position="1"/>
        <end position="23"/>
    </location>
</feature>
<proteinExistence type="predicted"/>
<evidence type="ECO:0000256" key="1">
    <source>
        <dbReference type="ARBA" id="ARBA00022801"/>
    </source>
</evidence>
<protein>
    <submittedName>
        <fullName evidence="4">Glycoside hydrolase family 88 protein</fullName>
    </submittedName>
</protein>
<evidence type="ECO:0000256" key="2">
    <source>
        <dbReference type="SAM" id="SignalP"/>
    </source>
</evidence>
<name>A0A6M5YAV3_9BACT</name>
<feature type="chain" id="PRO_5026827099" evidence="2">
    <location>
        <begin position="24"/>
        <end position="660"/>
    </location>
</feature>
<dbReference type="InterPro" id="IPR025646">
    <property type="entry name" value="DUF4350"/>
</dbReference>
<dbReference type="Pfam" id="PF07470">
    <property type="entry name" value="Glyco_hydro_88"/>
    <property type="match status" value="1"/>
</dbReference>
<dbReference type="InterPro" id="IPR008928">
    <property type="entry name" value="6-hairpin_glycosidase_sf"/>
</dbReference>
<dbReference type="GO" id="GO:0005975">
    <property type="term" value="P:carbohydrate metabolic process"/>
    <property type="evidence" value="ECO:0007669"/>
    <property type="project" value="InterPro"/>
</dbReference>
<dbReference type="KEGG" id="stae:HNV11_13690"/>
<feature type="domain" description="DUF4350" evidence="3">
    <location>
        <begin position="494"/>
        <end position="621"/>
    </location>
</feature>
<sequence>MRLPLLSCLIVICHGLIAQPSPAQPARGAAWSQRMAATVMGTHPDSIAYTKEGKDAHWEYEMGVVLRGIEQVWYHTGDARYFDYIKKHMDRYVLPDGSIRTYKLDEFNIDYVTPGRALLLLAQQSLPGKEKYQKAADLLRKQLEQQPRTHEGGFWHKKRYPYQMWLDGLYMAEPFYAEYSLLYNQPKNFDDIINQFVWMEQHARDERTGLLYHGWDESRQQKWADPKTGKSPNFWSRAMGWYAMALVDVLDYIPATHPRRSEAVAILQRLMPAVVKYQDPNEGGWYQVTDKGARKAENGAQNYLEASATGMFVYALAKGVRLGYLPASMMTYARKGYDGMLKNFISTDNRGLVHLEKTVSVSGLGGTPYRDGSFAYYLSEPLRQDDLKGVGPFIMASVEMEIAAESALGKGKTVAVDNYFNHEFRKGVTGEQEPFHYIWDDKLHSGFWWWGNTFRDLGARTTLIPGPPTADSLNGVDVYIVVDPDTPKETARPNYIGDADIQAISNWVKAGGTLVLMANDTANCEHKNFNRLAAQFGMQFLPKNRNMVLKDQFEQGTIRIPAGTALFPNTRTVYIKELAPLDVKAPAKAVVTDSGDVIMAVAKVGKGTVFAVGDPWLYNEYVDNRRIPAQYENFQAGKELAAWLLQQGPSGASALRTSNR</sequence>
<dbReference type="PANTHER" id="PTHR33886">
    <property type="entry name" value="UNSATURATED RHAMNOGALACTURONAN HYDROLASE (EUROFUNG)"/>
    <property type="match status" value="1"/>
</dbReference>
<dbReference type="SUPFAM" id="SSF52317">
    <property type="entry name" value="Class I glutamine amidotransferase-like"/>
    <property type="match status" value="1"/>
</dbReference>
<reference evidence="4 5" key="1">
    <citation type="submission" date="2020-05" db="EMBL/GenBank/DDBJ databases">
        <title>Genome sequencing of Spirosoma sp. TS118.</title>
        <authorList>
            <person name="Lee J.-H."/>
            <person name="Jeong S."/>
            <person name="Zhao L."/>
            <person name="Jung J.-H."/>
            <person name="Kim M.-K."/>
            <person name="Lim S."/>
        </authorList>
    </citation>
    <scope>NUCLEOTIDE SEQUENCE [LARGE SCALE GENOMIC DNA]</scope>
    <source>
        <strain evidence="4 5">TS118</strain>
    </source>
</reference>
<dbReference type="PANTHER" id="PTHR33886:SF8">
    <property type="entry name" value="UNSATURATED RHAMNOGALACTURONAN HYDROLASE (EUROFUNG)"/>
    <property type="match status" value="1"/>
</dbReference>
<dbReference type="EMBL" id="CP053435">
    <property type="protein sequence ID" value="QJW90353.1"/>
    <property type="molecule type" value="Genomic_DNA"/>
</dbReference>
<accession>A0A6M5YAV3</accession>
<gene>
    <name evidence="4" type="ORF">HNV11_13690</name>
</gene>
<keyword evidence="1 4" id="KW-0378">Hydrolase</keyword>
<evidence type="ECO:0000313" key="4">
    <source>
        <dbReference type="EMBL" id="QJW90353.1"/>
    </source>
</evidence>
<dbReference type="SUPFAM" id="SSF48208">
    <property type="entry name" value="Six-hairpin glycosidases"/>
    <property type="match status" value="1"/>
</dbReference>
<dbReference type="Gene3D" id="3.40.50.880">
    <property type="match status" value="1"/>
</dbReference>
<dbReference type="RefSeq" id="WP_171740197.1">
    <property type="nucleotide sequence ID" value="NZ_CP053435.1"/>
</dbReference>
<keyword evidence="2" id="KW-0732">Signal</keyword>
<dbReference type="AlphaFoldDB" id="A0A6M5YAV3"/>
<organism evidence="4 5">
    <name type="scientific">Spirosoma taeanense</name>
    <dbReference type="NCBI Taxonomy" id="2735870"/>
    <lineage>
        <taxon>Bacteria</taxon>
        <taxon>Pseudomonadati</taxon>
        <taxon>Bacteroidota</taxon>
        <taxon>Cytophagia</taxon>
        <taxon>Cytophagales</taxon>
        <taxon>Cytophagaceae</taxon>
        <taxon>Spirosoma</taxon>
    </lineage>
</organism>
<keyword evidence="5" id="KW-1185">Reference proteome</keyword>
<dbReference type="Gene3D" id="1.50.10.10">
    <property type="match status" value="1"/>
</dbReference>
<dbReference type="InterPro" id="IPR010905">
    <property type="entry name" value="Glyco_hydro_88"/>
</dbReference>
<dbReference type="InterPro" id="IPR029062">
    <property type="entry name" value="Class_I_gatase-like"/>
</dbReference>
<dbReference type="Pfam" id="PF14258">
    <property type="entry name" value="DUF4350"/>
    <property type="match status" value="1"/>
</dbReference>
<dbReference type="GO" id="GO:0016787">
    <property type="term" value="F:hydrolase activity"/>
    <property type="evidence" value="ECO:0007669"/>
    <property type="project" value="UniProtKB-KW"/>
</dbReference>